<evidence type="ECO:0000256" key="4">
    <source>
        <dbReference type="ARBA" id="ARBA00022801"/>
    </source>
</evidence>
<dbReference type="Pfam" id="PF05922">
    <property type="entry name" value="Inhibitor_I9"/>
    <property type="match status" value="1"/>
</dbReference>
<dbReference type="Pfam" id="PF22936">
    <property type="entry name" value="Pol_BBD"/>
    <property type="match status" value="1"/>
</dbReference>
<dbReference type="InterPro" id="IPR034197">
    <property type="entry name" value="Peptidases_S8_3"/>
</dbReference>
<evidence type="ECO:0000256" key="3">
    <source>
        <dbReference type="ARBA" id="ARBA00022729"/>
    </source>
</evidence>
<sequence>MEESSLTVAPSILDGDNYETWAVRMTVHLQALDVWEAVEENYEVPPLGANPTVAQMKLHKERRTRKAKAKACLFAAVSPSIFIKIMKIDSTAEIWEYLKEEYKGDERIKNMQVMNLIREFEMKKMRESDAVKDYAAQLLSIADKVRLLGKEFSNEKIVQKILVTLPEKYEATISSLENSKDLSTISLTELLHSLEAVEQRRLMRQGDTAEGAFQARCRKMQAIKMERPDVKCNKCGKQGHVERICKNQQQEETSAAVDYCQEEQLFAATCFANKSTSKSWLVDSGCTNHMTNNQDLFRELDKTTISKVRIGNGEYIPVKGKGTVAIESQTGLKLIYDVLFVSDIDQNLLSVGQLVEKEFKVYFEDRNCIIKDAEGKEVFNIKMKGKSFALNLLEDEHTAILQQDSTTMFWDRRVEHFYHDDVLYMKKNQIAEGLPDLEKDVPICATCQYGKQTKLPFPQKISWRATQKLQLVHTDVGGSQKMPSLKWNANNVHQLTAPYNPQQNGVVERKNRTFFKMTRCLLHEKYLPKKFWAKTASVWPESESFNDKGVGPIPSKWKGYCEPNDGVKCNRKLIGARYFNKGYEAALGRLLNSSYQTARDTYGHGTHTLSTAGGGFVGEANLLGSGYGTAKGGSPKARVASYKVCWQGCYGADILAAFDAAIHDGVDILSISLGGPPRDYFLDSITIGSFQAVKNGIVVVCSAGNSGPTPGSVTNLAPWILTVAASTIDREFPSNVMLGNNKQFKGLSFKTNSLTAEKFYPLVYSVDARAANASARDAQICSVGSLDPKKVKGKIVYCLVDPSGLNALNVEKSWVVAQAGGIGMILANHLTTTTLIPQAHFVPTSRVSAADGLAILLYIHTTKYPVAYISGATEVGTVTAPIMASFSSQGPNTITPEILKPDITAPGVQIIAAYTEARGLHFSNQMIVVFSSTSYLVLQCHALMFLELHLSPNRAMDPGLVYDLTITDYLNFLCSIGYNATQLSTFVDKKYECPSKPTRPWDLNYPSITVPSLSGKVTVTRTLKNVGTPATYTVRIKAPSGISVKVEPKRLRFEKINEEKMFKVTIEAKRDDGGGEYVFGRLIWSDGKHFVGSPIVVNATTFHIQLCSVGSLDPKKVKGKIVYCLVGLNAIVEKSWVVAQAGGVGMILANHLTTTALIAQAHFVPTSHVSAADGLAILLYIQTTKYPVAYISGATEVGTVPAPIMATFSSQGPNLITPEILKPDITAPGVRILAAYTEANGPTGLQSDDRRVPFNIGSGTSMSCPRVAGTVIIYMNNCCLTLTTIWIPARTRNNLRQPMANGTLSEANPFNYGAGYLSPNRAMDPGLVYDLTTTDYLNFLCSIGYNATQLSSLSGKVTVTRTLKNVGTPATYTVQTEVPSGISLKVEPNTLKFQKINEEKTFKVPLEAKRDGEGVLCGVPRQSFTWVEPTSSLHFSKITDSYYDLLGSCMGSKKKAQEAIFYSYTSYINGFAAVLEDEEAAELSKQPGVLSVFLNQKNELHTTRVGVWSESDSFNDKGMEPIPSKWKGYCEPSDGVKCNRKLVGARYFNKGYEAALGKPLDSSYQTARDTNGHGTHTLSTAGGGFVGGANLLGSGYGTAKGGSPSARVASYKVCWPSCYDADILAAFDAAIHDGVDVLSVSLGGPPRDYFLDSIAIGSFQAVKKGIVVVCSAGNSGPTPGVGLSFYTNSLPAAKFYPLVYSVDARAPNASAREAQLCFVGSLDPEKVKGKIVYCLIGLNEIVQKSWVVAQAGGIGMILANRLSTSTLIPQAHFVPTSYVSAADGLAILLYIHITKYPVAYIRGATEVGTVAAPIMASFSSQGPNTITPGILNPDITAPGVNILAAYIEAKGPTFLQSDDRRVLFNIVSGTSMSCPQVSGTVGLLKKIHPHWSPSAIRSAIMTTGHLWPNRAMDPGLVYDLTTIDYLNFLCSIGYNATQLSSFSGKVTVTRTLKNVGTPATYAVRTEVPSELLVKVEPERLKFEKINEEKTFKVTLEAKRDGEGSGYIFGRLIWSDGEHYVRSPIVVNATTLHM</sequence>
<dbReference type="EMBL" id="QGNW01000186">
    <property type="protein sequence ID" value="RVW87122.1"/>
    <property type="molecule type" value="Genomic_DNA"/>
</dbReference>
<keyword evidence="3" id="KW-0732">Signal</keyword>
<dbReference type="PANTHER" id="PTHR10795">
    <property type="entry name" value="PROPROTEIN CONVERTASE SUBTILISIN/KEXIN"/>
    <property type="match status" value="1"/>
</dbReference>
<evidence type="ECO:0000256" key="7">
    <source>
        <dbReference type="PROSITE-ProRule" id="PRU01240"/>
    </source>
</evidence>
<gene>
    <name evidence="9" type="primary">AIR3_2</name>
    <name evidence="9" type="ORF">CK203_026985</name>
</gene>
<keyword evidence="6" id="KW-0863">Zinc-finger</keyword>
<dbReference type="CDD" id="cd02120">
    <property type="entry name" value="PA_subtilisin_like"/>
    <property type="match status" value="3"/>
</dbReference>
<dbReference type="PROSITE" id="PS50158">
    <property type="entry name" value="ZF_CCHC"/>
    <property type="match status" value="1"/>
</dbReference>
<dbReference type="Pfam" id="PF14223">
    <property type="entry name" value="Retrotran_gag_2"/>
    <property type="match status" value="1"/>
</dbReference>
<dbReference type="Gene3D" id="3.40.50.200">
    <property type="entry name" value="Peptidase S8/S53 domain"/>
    <property type="match status" value="3"/>
</dbReference>
<evidence type="ECO:0000256" key="1">
    <source>
        <dbReference type="ARBA" id="ARBA00011073"/>
    </source>
</evidence>
<dbReference type="FunFam" id="3.50.30.30:FF:000005">
    <property type="entry name" value="subtilisin-like protease SBT1.5"/>
    <property type="match status" value="1"/>
</dbReference>
<feature type="active site" description="Charge relay system" evidence="7">
    <location>
        <position position="1871"/>
    </location>
</feature>
<protein>
    <submittedName>
        <fullName evidence="9">Subtilisin-like protease SBT5.3</fullName>
    </submittedName>
</protein>
<proteinExistence type="inferred from homology"/>
<dbReference type="InterPro" id="IPR015500">
    <property type="entry name" value="Peptidase_S8_subtilisin-rel"/>
</dbReference>
<dbReference type="InterPro" id="IPR001878">
    <property type="entry name" value="Znf_CCHC"/>
</dbReference>
<dbReference type="GO" id="GO:0008270">
    <property type="term" value="F:zinc ion binding"/>
    <property type="evidence" value="ECO:0007669"/>
    <property type="project" value="UniProtKB-KW"/>
</dbReference>
<dbReference type="CDD" id="cd04852">
    <property type="entry name" value="Peptidases_S8_3"/>
    <property type="match status" value="2"/>
</dbReference>
<dbReference type="InterPro" id="IPR003137">
    <property type="entry name" value="PA_domain"/>
</dbReference>
<evidence type="ECO:0000256" key="2">
    <source>
        <dbReference type="ARBA" id="ARBA00022670"/>
    </source>
</evidence>
<dbReference type="Pfam" id="PF17766">
    <property type="entry name" value="fn3_6"/>
    <property type="match status" value="3"/>
</dbReference>
<keyword evidence="6" id="KW-0479">Metal-binding</keyword>
<accession>A0A438HRN7</accession>
<dbReference type="Gene3D" id="3.30.420.10">
    <property type="entry name" value="Ribonuclease H-like superfamily/Ribonuclease H"/>
    <property type="match status" value="1"/>
</dbReference>
<dbReference type="InterPro" id="IPR045051">
    <property type="entry name" value="SBT"/>
</dbReference>
<dbReference type="InterPro" id="IPR054722">
    <property type="entry name" value="PolX-like_BBD"/>
</dbReference>
<evidence type="ECO:0000313" key="10">
    <source>
        <dbReference type="Proteomes" id="UP000288805"/>
    </source>
</evidence>
<dbReference type="GO" id="GO:0006508">
    <property type="term" value="P:proteolysis"/>
    <property type="evidence" value="ECO:0007669"/>
    <property type="project" value="UniProtKB-KW"/>
</dbReference>
<comment type="caution">
    <text evidence="9">The sequence shown here is derived from an EMBL/GenBank/DDBJ whole genome shotgun (WGS) entry which is preliminary data.</text>
</comment>
<dbReference type="Gene3D" id="3.50.30.30">
    <property type="match status" value="1"/>
</dbReference>
<dbReference type="InterPro" id="IPR037045">
    <property type="entry name" value="S8pro/Inhibitor_I9_sf"/>
</dbReference>
<dbReference type="PRINTS" id="PR00723">
    <property type="entry name" value="SUBTILISIN"/>
</dbReference>
<feature type="active site" description="Charge relay system" evidence="7">
    <location>
        <position position="1573"/>
    </location>
</feature>
<dbReference type="Gene3D" id="3.30.70.80">
    <property type="entry name" value="Peptidase S8 propeptide/proteinase inhibitor I9"/>
    <property type="match status" value="1"/>
</dbReference>
<feature type="active site" description="Charge relay system" evidence="7">
    <location>
        <position position="1516"/>
    </location>
</feature>
<organism evidence="9 10">
    <name type="scientific">Vitis vinifera</name>
    <name type="common">Grape</name>
    <dbReference type="NCBI Taxonomy" id="29760"/>
    <lineage>
        <taxon>Eukaryota</taxon>
        <taxon>Viridiplantae</taxon>
        <taxon>Streptophyta</taxon>
        <taxon>Embryophyta</taxon>
        <taxon>Tracheophyta</taxon>
        <taxon>Spermatophyta</taxon>
        <taxon>Magnoliopsida</taxon>
        <taxon>eudicotyledons</taxon>
        <taxon>Gunneridae</taxon>
        <taxon>Pentapetalae</taxon>
        <taxon>rosids</taxon>
        <taxon>Vitales</taxon>
        <taxon>Vitaceae</taxon>
        <taxon>Viteae</taxon>
        <taxon>Vitis</taxon>
    </lineage>
</organism>
<dbReference type="PROSITE" id="PS51892">
    <property type="entry name" value="SUBTILASE"/>
    <property type="match status" value="2"/>
</dbReference>
<dbReference type="InterPro" id="IPR041469">
    <property type="entry name" value="Subtilisin-like_FN3"/>
</dbReference>
<name>A0A438HRN7_VITVI</name>
<dbReference type="InterPro" id="IPR023828">
    <property type="entry name" value="Peptidase_S8_Ser-AS"/>
</dbReference>
<reference evidence="9 10" key="1">
    <citation type="journal article" date="2018" name="PLoS Genet.">
        <title>Population sequencing reveals clonal diversity and ancestral inbreeding in the grapevine cultivar Chardonnay.</title>
        <authorList>
            <person name="Roach M.J."/>
            <person name="Johnson D.L."/>
            <person name="Bohlmann J."/>
            <person name="van Vuuren H.J."/>
            <person name="Jones S.J."/>
            <person name="Pretorius I.S."/>
            <person name="Schmidt S.A."/>
            <person name="Borneman A.R."/>
        </authorList>
    </citation>
    <scope>NUCLEOTIDE SEQUENCE [LARGE SCALE GENOMIC DNA]</scope>
    <source>
        <strain evidence="10">cv. Chardonnay</strain>
        <tissue evidence="9">Leaf</tissue>
    </source>
</reference>
<dbReference type="InterPro" id="IPR036397">
    <property type="entry name" value="RNaseH_sf"/>
</dbReference>
<keyword evidence="2 7" id="KW-0645">Protease</keyword>
<dbReference type="InterPro" id="IPR012337">
    <property type="entry name" value="RNaseH-like_sf"/>
</dbReference>
<dbReference type="InterPro" id="IPR036852">
    <property type="entry name" value="Peptidase_S8/S53_dom_sf"/>
</dbReference>
<dbReference type="SUPFAM" id="SSF52743">
    <property type="entry name" value="Subtilisin-like"/>
    <property type="match status" value="3"/>
</dbReference>
<dbReference type="FunFam" id="2.60.40.2310:FF:000002">
    <property type="entry name" value="p69E protein-like"/>
    <property type="match status" value="1"/>
</dbReference>
<dbReference type="InterPro" id="IPR010259">
    <property type="entry name" value="S8pro/Inhibitor_I9"/>
</dbReference>
<dbReference type="SUPFAM" id="SSF53098">
    <property type="entry name" value="Ribonuclease H-like"/>
    <property type="match status" value="1"/>
</dbReference>
<evidence type="ECO:0000256" key="6">
    <source>
        <dbReference type="PROSITE-ProRule" id="PRU00047"/>
    </source>
</evidence>
<comment type="similarity">
    <text evidence="1 7">Belongs to the peptidase S8 family.</text>
</comment>
<dbReference type="Proteomes" id="UP000288805">
    <property type="component" value="Unassembled WGS sequence"/>
</dbReference>
<dbReference type="GO" id="GO:0004252">
    <property type="term" value="F:serine-type endopeptidase activity"/>
    <property type="evidence" value="ECO:0007669"/>
    <property type="project" value="UniProtKB-UniRule"/>
</dbReference>
<evidence type="ECO:0000256" key="5">
    <source>
        <dbReference type="ARBA" id="ARBA00022825"/>
    </source>
</evidence>
<keyword evidence="5 7" id="KW-0720">Serine protease</keyword>
<keyword evidence="4 7" id="KW-0378">Hydrolase</keyword>
<dbReference type="Gene3D" id="2.60.40.2310">
    <property type="match status" value="2"/>
</dbReference>
<comment type="caution">
    <text evidence="7">Lacks conserved residue(s) required for the propagation of feature annotation.</text>
</comment>
<feature type="domain" description="CCHC-type" evidence="8">
    <location>
        <begin position="231"/>
        <end position="247"/>
    </location>
</feature>
<dbReference type="Pfam" id="PF00082">
    <property type="entry name" value="Peptidase_S8"/>
    <property type="match status" value="3"/>
</dbReference>
<dbReference type="Pfam" id="PF02225">
    <property type="entry name" value="PA"/>
    <property type="match status" value="3"/>
</dbReference>
<dbReference type="PROSITE" id="PS00138">
    <property type="entry name" value="SUBTILASE_SER"/>
    <property type="match status" value="2"/>
</dbReference>
<dbReference type="FunFam" id="3.40.50.200:FF:000006">
    <property type="entry name" value="Subtilisin-like protease SBT1.5"/>
    <property type="match status" value="1"/>
</dbReference>
<dbReference type="GO" id="GO:0003676">
    <property type="term" value="F:nucleic acid binding"/>
    <property type="evidence" value="ECO:0007669"/>
    <property type="project" value="InterPro"/>
</dbReference>
<dbReference type="InterPro" id="IPR000209">
    <property type="entry name" value="Peptidase_S8/S53_dom"/>
</dbReference>
<keyword evidence="6" id="KW-0862">Zinc</keyword>
<evidence type="ECO:0000313" key="9">
    <source>
        <dbReference type="EMBL" id="RVW87122.1"/>
    </source>
</evidence>
<evidence type="ECO:0000259" key="8">
    <source>
        <dbReference type="PROSITE" id="PS50158"/>
    </source>
</evidence>